<dbReference type="PANTHER" id="PTHR46957">
    <property type="entry name" value="CYTOKINE RECEPTOR"/>
    <property type="match status" value="1"/>
</dbReference>
<dbReference type="InterPro" id="IPR050713">
    <property type="entry name" value="RTP_Phos/Ushers"/>
</dbReference>
<name>A0A6S7G3U8_PARCT</name>
<dbReference type="PROSITE" id="PS50853">
    <property type="entry name" value="FN3"/>
    <property type="match status" value="14"/>
</dbReference>
<comment type="caution">
    <text evidence="1">The sequence shown here is derived from an EMBL/GenBank/DDBJ whole genome shotgun (WGS) entry which is preliminary data.</text>
</comment>
<dbReference type="PANTHER" id="PTHR46957:SF7">
    <property type="entry name" value="USHERIN"/>
    <property type="match status" value="1"/>
</dbReference>
<organism evidence="1 2">
    <name type="scientific">Paramuricea clavata</name>
    <name type="common">Red gorgonian</name>
    <name type="synonym">Violescent sea-whip</name>
    <dbReference type="NCBI Taxonomy" id="317549"/>
    <lineage>
        <taxon>Eukaryota</taxon>
        <taxon>Metazoa</taxon>
        <taxon>Cnidaria</taxon>
        <taxon>Anthozoa</taxon>
        <taxon>Octocorallia</taxon>
        <taxon>Malacalcyonacea</taxon>
        <taxon>Plexauridae</taxon>
        <taxon>Paramuricea</taxon>
    </lineage>
</organism>
<sequence>MDAPEGLAAPDVIVRSARSIEVVFTSPTKLNGIISKYQLTRVDLNTTAKTLVYRGLNLSYLDTGVLPITGYFYILEVCTTLCANISSRKISTRESTPENVYPPMLRALSAYSIEIRWQRPGRPNGVITGYNISRVNNTGHIIMQWPGNNMVYVDNSSDIRPYTNYTYIITACTKVGCTNGDRGFVTTLEAPPENVYPPELQIRSARVIEVNWRQPAIPNGEIIWYTLYRDNVSICHTTSSCLFETPSRGKYRYTDRGRKPHTSYSYIIEASTIAGSTNSSETRTTTPQSTPEGIPSPSLTPQSPESILVTWTAPANPNGVIRNYSVLQNTAIEHQAGLSLRFTVTGLQSFTVYNFQIKACTLRGCGVGNRSEARTLEAAPSGQPAPSLFALSDAVVKVTWRGPQAPNGIILQYEVERRLMSSIPVVVFVTKRPFVWQTLNSGLLPYRNYDYRIRAINSAGSTRSAWATVRTGEGAPAGFYLPTIHVFNATGVTASWQEPREPNGIITRYELWSRSVNTPGDTVLVASSTTPEQNVTVSGLRPSTNYEFRLAVSTVGGTGYSGWTLAETLEAPPVGLRPLTASKHSNGRELTLSWDEPTEPNGRITNYIVYSEGVKVYSGISRTFSLRRLQPFTSYTFQLEACTSAGCAKGSIQLITTAEIPPDFLQAPVFAAINSTYVTLEWQPPALPNGRIILYQVFRADTPFAVYNSSDANTTTYTNTHLQPYTKYGYKVRARNSAGATESRVASVTTKQDAPELVDPPVIEAVTSLNIEISWSPPGKQNGVITSYTLRRNKTVVNHWGYTVLQYRDTSVNPDTLYGYWLTVCTGGGCTHSPRTVVKSGEDRPGAVRAPRLTVLTASAINVEWQPPVISNGIVIRYELYMGDNNIYSGTDMSYVVSNLKPYTSYTFHVQACTKTGCTAGPSSEARTHEAQPAVLDRPTYTIFGPRIVEINWALPRQPNGVILYYTLHRNGTMVYNGSDVSYKDLNVQPFTHYSYHVTAFNSAGHVSSPVLYTDRTSPGTPENVTKPQLTPLSGTEIQVSWSAPAKPNGIITEYLVLYNNIQVNVGSNVTYIARNLKYYTLYSFRIRACTNYPSCADSDVEFTRTFEGAPRGQLAPVIPDKTVMARSLIVTWVTPRTPNGVILRYIVHRTHDNGESSTQVYSGLAFNYSDTTVVPYQKYQYRVSAANSAGMMTSDWTTVTTRSAPPEQVSAPRILTVTQTSLVVAFDPPGRANGIIMKYIVQVNEQNVSEGTHLERTIRNLEPYTDYSLRVVACTVAGCTPGQAISSKTGTGQPGKVEEPTFGEVTASSIEVNWQPPSKPSGEIKRYSVVYKFICSDNCVSKRAVSETAVGVGLNTSYVITGLEPYSVYEIVIQIFNEKYSADSAPVRKRTGPSDPVYIGLPVANKTGDIIIIDWSKSFKLNSPLFEYILRENDFLIFRGTSLNSGQLPGRADSEYIYVVSATTTVNGEKRTVKSVPFNYQGRVLRQKSEESDTWYKTVWFLVLVAVLLILAVFAVVALCLRRTSGDRTVFVRERDPLPMRPKSRSTAASSSSNYTPSEAHFNLGMVDYNHDRSSRASTFIGDSEKAKYEDSLDWEGYEGQNESYPYRGKDDDDKTWTDYDDIDASRSFKYQHFPDTRL</sequence>
<dbReference type="EMBL" id="CACRXK020000625">
    <property type="protein sequence ID" value="CAB3983529.1"/>
    <property type="molecule type" value="Genomic_DNA"/>
</dbReference>
<dbReference type="InterPro" id="IPR013783">
    <property type="entry name" value="Ig-like_fold"/>
</dbReference>
<reference evidence="1" key="1">
    <citation type="submission" date="2020-04" db="EMBL/GenBank/DDBJ databases">
        <authorList>
            <person name="Alioto T."/>
            <person name="Alioto T."/>
            <person name="Gomez Garrido J."/>
        </authorList>
    </citation>
    <scope>NUCLEOTIDE SEQUENCE</scope>
    <source>
        <strain evidence="1">A484AB</strain>
    </source>
</reference>
<dbReference type="Gene3D" id="2.60.40.10">
    <property type="entry name" value="Immunoglobulins"/>
    <property type="match status" value="14"/>
</dbReference>
<dbReference type="PRINTS" id="PR00014">
    <property type="entry name" value="FNTYPEIII"/>
</dbReference>
<dbReference type="OrthoDB" id="5984158at2759"/>
<dbReference type="Proteomes" id="UP001152795">
    <property type="component" value="Unassembled WGS sequence"/>
</dbReference>
<accession>A0A6S7G3U8</accession>
<keyword evidence="2" id="KW-1185">Reference proteome</keyword>
<gene>
    <name evidence="1" type="ORF">PACLA_8A051594</name>
</gene>
<dbReference type="SMART" id="SM00060">
    <property type="entry name" value="FN3"/>
    <property type="match status" value="15"/>
</dbReference>
<dbReference type="InterPro" id="IPR036116">
    <property type="entry name" value="FN3_sf"/>
</dbReference>
<dbReference type="SUPFAM" id="SSF49265">
    <property type="entry name" value="Fibronectin type III"/>
    <property type="match status" value="9"/>
</dbReference>
<proteinExistence type="predicted"/>
<dbReference type="InterPro" id="IPR003961">
    <property type="entry name" value="FN3_dom"/>
</dbReference>
<dbReference type="FunFam" id="2.60.40.10:FF:001716">
    <property type="entry name" value="Usherin"/>
    <property type="match status" value="1"/>
</dbReference>
<evidence type="ECO:0000313" key="2">
    <source>
        <dbReference type="Proteomes" id="UP001152795"/>
    </source>
</evidence>
<dbReference type="Pfam" id="PF00041">
    <property type="entry name" value="fn3"/>
    <property type="match status" value="10"/>
</dbReference>
<protein>
    <submittedName>
        <fullName evidence="1">Usherin isoform X1</fullName>
    </submittedName>
</protein>
<dbReference type="CDD" id="cd00063">
    <property type="entry name" value="FN3"/>
    <property type="match status" value="13"/>
</dbReference>
<evidence type="ECO:0000313" key="1">
    <source>
        <dbReference type="EMBL" id="CAB3983529.1"/>
    </source>
</evidence>